<name>A0ABQ3E6C0_9GAMM</name>
<evidence type="ECO:0000256" key="1">
    <source>
        <dbReference type="ARBA" id="ARBA00005233"/>
    </source>
</evidence>
<keyword evidence="4" id="KW-1133">Transmembrane helix</keyword>
<keyword evidence="4" id="KW-0472">Membrane</keyword>
<dbReference type="PANTHER" id="PTHR30093:SF34">
    <property type="entry name" value="PREPILIN PEPTIDASE-DEPENDENT PROTEIN D"/>
    <property type="match status" value="1"/>
</dbReference>
<keyword evidence="3" id="KW-0281">Fimbrium</keyword>
<sequence length="171" mass="17497">MQEQTMQTPTPVKARRQGGFTLIELMIVVAIIGILAAIAIPQYQNYVARTQVARVVSESGAGRTAVETCILSGQTSNTDCEDGFTGSDLLQEVTVDETTSLGIPEVDFGATDGTTITATLGNNAASAVSGATVTWTRDATGTWTCATDGSGVTGGGWDDSYAPVGCPVAGA</sequence>
<proteinExistence type="inferred from homology"/>
<dbReference type="Gene3D" id="3.30.700.10">
    <property type="entry name" value="Glycoprotein, Type 4 Pilin"/>
    <property type="match status" value="1"/>
</dbReference>
<dbReference type="Pfam" id="PF07963">
    <property type="entry name" value="N_methyl"/>
    <property type="match status" value="1"/>
</dbReference>
<keyword evidence="6" id="KW-1185">Reference proteome</keyword>
<dbReference type="EMBL" id="BMZI01000006">
    <property type="protein sequence ID" value="GHB27382.1"/>
    <property type="molecule type" value="Genomic_DNA"/>
</dbReference>
<keyword evidence="2" id="KW-0488">Methylation</keyword>
<keyword evidence="4" id="KW-0812">Transmembrane</keyword>
<dbReference type="PROSITE" id="PS00409">
    <property type="entry name" value="PROKAR_NTER_METHYL"/>
    <property type="match status" value="1"/>
</dbReference>
<dbReference type="Pfam" id="PF00114">
    <property type="entry name" value="Pilin"/>
    <property type="match status" value="1"/>
</dbReference>
<dbReference type="PANTHER" id="PTHR30093">
    <property type="entry name" value="GENERAL SECRETION PATHWAY PROTEIN G"/>
    <property type="match status" value="1"/>
</dbReference>
<accession>A0ABQ3E6C0</accession>
<evidence type="ECO:0000256" key="4">
    <source>
        <dbReference type="SAM" id="Phobius"/>
    </source>
</evidence>
<gene>
    <name evidence="5" type="ORF">GCM10009038_27560</name>
</gene>
<evidence type="ECO:0000256" key="3">
    <source>
        <dbReference type="RuleBase" id="RU000389"/>
    </source>
</evidence>
<organism evidence="5 6">
    <name type="scientific">Salinicola rhizosphaerae</name>
    <dbReference type="NCBI Taxonomy" id="1443141"/>
    <lineage>
        <taxon>Bacteria</taxon>
        <taxon>Pseudomonadati</taxon>
        <taxon>Pseudomonadota</taxon>
        <taxon>Gammaproteobacteria</taxon>
        <taxon>Oceanospirillales</taxon>
        <taxon>Halomonadaceae</taxon>
        <taxon>Salinicola</taxon>
    </lineage>
</organism>
<comment type="similarity">
    <text evidence="1 3">Belongs to the N-Me-Phe pilin family.</text>
</comment>
<evidence type="ECO:0000313" key="5">
    <source>
        <dbReference type="EMBL" id="GHB27382.1"/>
    </source>
</evidence>
<evidence type="ECO:0000256" key="2">
    <source>
        <dbReference type="ARBA" id="ARBA00022481"/>
    </source>
</evidence>
<protein>
    <submittedName>
        <fullName evidence="5">Pilus assembly protein PilA</fullName>
    </submittedName>
</protein>
<dbReference type="InterPro" id="IPR001082">
    <property type="entry name" value="Pilin"/>
</dbReference>
<dbReference type="InterPro" id="IPR012902">
    <property type="entry name" value="N_methyl_site"/>
</dbReference>
<dbReference type="Proteomes" id="UP000646745">
    <property type="component" value="Unassembled WGS sequence"/>
</dbReference>
<comment type="caution">
    <text evidence="5">The sequence shown here is derived from an EMBL/GenBank/DDBJ whole genome shotgun (WGS) entry which is preliminary data.</text>
</comment>
<dbReference type="SUPFAM" id="SSF54523">
    <property type="entry name" value="Pili subunits"/>
    <property type="match status" value="1"/>
</dbReference>
<feature type="transmembrane region" description="Helical" evidence="4">
    <location>
        <begin position="20"/>
        <end position="40"/>
    </location>
</feature>
<evidence type="ECO:0000313" key="6">
    <source>
        <dbReference type="Proteomes" id="UP000646745"/>
    </source>
</evidence>
<dbReference type="NCBIfam" id="TIGR02532">
    <property type="entry name" value="IV_pilin_GFxxxE"/>
    <property type="match status" value="1"/>
</dbReference>
<reference evidence="6" key="1">
    <citation type="journal article" date="2019" name="Int. J. Syst. Evol. Microbiol.">
        <title>The Global Catalogue of Microorganisms (GCM) 10K type strain sequencing project: providing services to taxonomists for standard genome sequencing and annotation.</title>
        <authorList>
            <consortium name="The Broad Institute Genomics Platform"/>
            <consortium name="The Broad Institute Genome Sequencing Center for Infectious Disease"/>
            <person name="Wu L."/>
            <person name="Ma J."/>
        </authorList>
    </citation>
    <scope>NUCLEOTIDE SEQUENCE [LARGE SCALE GENOMIC DNA]</scope>
    <source>
        <strain evidence="6">KCTC 32998</strain>
    </source>
</reference>
<dbReference type="InterPro" id="IPR045584">
    <property type="entry name" value="Pilin-like"/>
</dbReference>